<dbReference type="Pfam" id="PF11306">
    <property type="entry name" value="DUF3108"/>
    <property type="match status" value="1"/>
</dbReference>
<dbReference type="Proteomes" id="UP000320781">
    <property type="component" value="Unassembled WGS sequence"/>
</dbReference>
<evidence type="ECO:0000313" key="2">
    <source>
        <dbReference type="Proteomes" id="UP000320781"/>
    </source>
</evidence>
<comment type="caution">
    <text evidence="1">The sequence shown here is derived from an EMBL/GenBank/DDBJ whole genome shotgun (WGS) entry which is preliminary data.</text>
</comment>
<reference evidence="1 2" key="1">
    <citation type="submission" date="2019-03" db="EMBL/GenBank/DDBJ databases">
        <title>Metabolic potential of uncultured bacteria and archaea associated with petroleum seepage in deep-sea sediments.</title>
        <authorList>
            <person name="Dong X."/>
            <person name="Hubert C."/>
        </authorList>
    </citation>
    <scope>NUCLEOTIDE SEQUENCE [LARGE SCALE GENOMIC DNA]</scope>
    <source>
        <strain evidence="1">E44_bin92</strain>
    </source>
</reference>
<organism evidence="1 2">
    <name type="scientific">Aerophobetes bacterium</name>
    <dbReference type="NCBI Taxonomy" id="2030807"/>
    <lineage>
        <taxon>Bacteria</taxon>
        <taxon>Candidatus Aerophobota</taxon>
    </lineage>
</organism>
<dbReference type="AlphaFoldDB" id="A0A523QJ15"/>
<dbReference type="InterPro" id="IPR021457">
    <property type="entry name" value="DUF3108"/>
</dbReference>
<protein>
    <submittedName>
        <fullName evidence="1">DUF3108 domain-containing protein</fullName>
    </submittedName>
</protein>
<name>A0A523QJ15_UNCAE</name>
<gene>
    <name evidence="1" type="ORF">E3J95_03975</name>
</gene>
<accession>A0A523QJ15</accession>
<proteinExistence type="predicted"/>
<dbReference type="EMBL" id="SOKU01000193">
    <property type="protein sequence ID" value="TES85627.1"/>
    <property type="molecule type" value="Genomic_DNA"/>
</dbReference>
<evidence type="ECO:0000313" key="1">
    <source>
        <dbReference type="EMBL" id="TES85627.1"/>
    </source>
</evidence>
<sequence length="134" mass="15206">MDNMKVLFEDKNNKKRWTREVSFPILDFVSLIYWLRTQDHTVGETFSIFIIDTGPDSAEVKEVKIQVGEVEQISTYVGTFSAIRYLQASEGNGITVWISQEEGNIPVKFQLSTRLGAITAYLAKIEGRDIGQLD</sequence>